<evidence type="ECO:0000313" key="5">
    <source>
        <dbReference type="EMBL" id="SFO09340.1"/>
    </source>
</evidence>
<gene>
    <name evidence="5" type="ORF">SAMN05216207_103036</name>
</gene>
<evidence type="ECO:0000256" key="2">
    <source>
        <dbReference type="ARBA" id="ARBA00023015"/>
    </source>
</evidence>
<keyword evidence="4" id="KW-0804">Transcription</keyword>
<dbReference type="Gene3D" id="1.10.10.10">
    <property type="entry name" value="Winged helix-like DNA-binding domain superfamily/Winged helix DNA-binding domain"/>
    <property type="match status" value="1"/>
</dbReference>
<protein>
    <submittedName>
        <fullName evidence="5">Predicted transcriptional regulator</fullName>
    </submittedName>
</protein>
<dbReference type="Proteomes" id="UP000199614">
    <property type="component" value="Unassembled WGS sequence"/>
</dbReference>
<dbReference type="InterPro" id="IPR036390">
    <property type="entry name" value="WH_DNA-bd_sf"/>
</dbReference>
<evidence type="ECO:0000313" key="6">
    <source>
        <dbReference type="Proteomes" id="UP000199614"/>
    </source>
</evidence>
<keyword evidence="3" id="KW-0238">DNA-binding</keyword>
<evidence type="ECO:0000256" key="3">
    <source>
        <dbReference type="ARBA" id="ARBA00023125"/>
    </source>
</evidence>
<dbReference type="AlphaFoldDB" id="A0A1I5ED82"/>
<dbReference type="Pfam" id="PF03965">
    <property type="entry name" value="Penicillinase_R"/>
    <property type="match status" value="1"/>
</dbReference>
<dbReference type="InterPro" id="IPR005650">
    <property type="entry name" value="BlaI_family"/>
</dbReference>
<comment type="similarity">
    <text evidence="1">Belongs to the BlaI transcriptional regulatory family.</text>
</comment>
<evidence type="ECO:0000256" key="4">
    <source>
        <dbReference type="ARBA" id="ARBA00023163"/>
    </source>
</evidence>
<dbReference type="Gene3D" id="6.10.140.850">
    <property type="match status" value="1"/>
</dbReference>
<accession>A0A1I5ED82</accession>
<dbReference type="SUPFAM" id="SSF46785">
    <property type="entry name" value="Winged helix' DNA-binding domain"/>
    <property type="match status" value="1"/>
</dbReference>
<dbReference type="InterPro" id="IPR036388">
    <property type="entry name" value="WH-like_DNA-bd_sf"/>
</dbReference>
<sequence length="116" mass="13087">MSGVTSLGELERAVMNVLWETDRDMTAREVQDQLADRDLATTTVLTVLGRLERKQLVHRIRDGRAHHYRPVASREDHVAELMSDALDDASDRGAALARFLGTMSDEERSRLRDLLG</sequence>
<organism evidence="5 6">
    <name type="scientific">Pseudonocardia ammonioxydans</name>
    <dbReference type="NCBI Taxonomy" id="260086"/>
    <lineage>
        <taxon>Bacteria</taxon>
        <taxon>Bacillati</taxon>
        <taxon>Actinomycetota</taxon>
        <taxon>Actinomycetes</taxon>
        <taxon>Pseudonocardiales</taxon>
        <taxon>Pseudonocardiaceae</taxon>
        <taxon>Pseudonocardia</taxon>
    </lineage>
</organism>
<name>A0A1I5ED82_PSUAM</name>
<keyword evidence="6" id="KW-1185">Reference proteome</keyword>
<dbReference type="STRING" id="260086.SAMN05216207_103036"/>
<dbReference type="EMBL" id="FOUY01000030">
    <property type="protein sequence ID" value="SFO09340.1"/>
    <property type="molecule type" value="Genomic_DNA"/>
</dbReference>
<dbReference type="PIRSF" id="PIRSF019455">
    <property type="entry name" value="CopR_AtkY"/>
    <property type="match status" value="1"/>
</dbReference>
<dbReference type="GO" id="GO:0045892">
    <property type="term" value="P:negative regulation of DNA-templated transcription"/>
    <property type="evidence" value="ECO:0007669"/>
    <property type="project" value="InterPro"/>
</dbReference>
<proteinExistence type="inferred from homology"/>
<keyword evidence="2" id="KW-0805">Transcription regulation</keyword>
<evidence type="ECO:0000256" key="1">
    <source>
        <dbReference type="ARBA" id="ARBA00011046"/>
    </source>
</evidence>
<dbReference type="GO" id="GO:0003677">
    <property type="term" value="F:DNA binding"/>
    <property type="evidence" value="ECO:0007669"/>
    <property type="project" value="UniProtKB-KW"/>
</dbReference>
<reference evidence="5 6" key="1">
    <citation type="submission" date="2016-10" db="EMBL/GenBank/DDBJ databases">
        <authorList>
            <person name="de Groot N.N."/>
        </authorList>
    </citation>
    <scope>NUCLEOTIDE SEQUENCE [LARGE SCALE GENOMIC DNA]</scope>
    <source>
        <strain evidence="5 6">CGMCC 4.1877</strain>
    </source>
</reference>